<dbReference type="Proteomes" id="UP000011668">
    <property type="component" value="Unassembled WGS sequence"/>
</dbReference>
<dbReference type="HOGENOM" id="CLU_015935_3_0_1"/>
<feature type="domain" description="J" evidence="5">
    <location>
        <begin position="458"/>
        <end position="511"/>
    </location>
</feature>
<dbReference type="PRINTS" id="PR00625">
    <property type="entry name" value="JDOMAIN"/>
</dbReference>
<dbReference type="InterPro" id="IPR011990">
    <property type="entry name" value="TPR-like_helical_dom_sf"/>
</dbReference>
<keyword evidence="1" id="KW-0677">Repeat</keyword>
<dbReference type="PANTHER" id="PTHR45188:SF2">
    <property type="entry name" value="DNAJ HOMOLOG SUBFAMILY C MEMBER 7"/>
    <property type="match status" value="1"/>
</dbReference>
<feature type="compositionally biased region" description="Low complexity" evidence="4">
    <location>
        <begin position="55"/>
        <end position="66"/>
    </location>
</feature>
<dbReference type="InterPro" id="IPR001623">
    <property type="entry name" value="DnaJ_domain"/>
</dbReference>
<dbReference type="Pfam" id="PF00226">
    <property type="entry name" value="DnaJ"/>
    <property type="match status" value="1"/>
</dbReference>
<evidence type="ECO:0000256" key="2">
    <source>
        <dbReference type="ARBA" id="ARBA00022803"/>
    </source>
</evidence>
<dbReference type="PROSITE" id="PS50076">
    <property type="entry name" value="DNAJ_2"/>
    <property type="match status" value="1"/>
</dbReference>
<evidence type="ECO:0000313" key="6">
    <source>
        <dbReference type="EMBL" id="ELU40017.1"/>
    </source>
</evidence>
<evidence type="ECO:0000256" key="4">
    <source>
        <dbReference type="SAM" id="MobiDB-lite"/>
    </source>
</evidence>
<sequence>MSASSPFQHLLHRTTRRALNRYTYFSSPSPHHSLRIRNRWQATRRKSLVHRKKQAAAASATTTGATEEPIVIPDDEMESSSDTDTGPDQLDLAAQAEIIKERGNDQFRKGQYESAIESYSKAISAYTTLLLVLLFMHRMSSQALSDCQTAASLQSANPVPKTLLRLARCHLALGDVPACLAALRDLPDSTPGVQDARKRAEGLELHLKRFKDAKDKNEWGAARLALEQAVEAVEGDVPVQWRCWRVECEVARGSWTGAQNAVSDALRLAPNSSEVLTLRGLILFLTNQIPKAIQHAQQALRLDPDCTPARQLLRRAKEVERVKEEGNTFFKAGRLGEAVERYGEALEVIGQAQSEGGGGHLRAILLSNRATAQFKLKQLEPALEDTNASLALNPDSYKALRTRARIHLELEHYEDAVRDFKAAQESAESDGAAGGEVRSIAEEVRKAEVLLKRSKTKDYYKILNVARDCSDPEIKKAYRRESLIHHPDKTKKNSKYSPRHIPFSLIHRDEGATIWV</sequence>
<dbReference type="PANTHER" id="PTHR45188">
    <property type="entry name" value="DNAJ PROTEIN P58IPK HOMOLOG"/>
    <property type="match status" value="1"/>
</dbReference>
<evidence type="ECO:0000259" key="5">
    <source>
        <dbReference type="PROSITE" id="PS50076"/>
    </source>
</evidence>
<dbReference type="Gene3D" id="1.10.287.110">
    <property type="entry name" value="DnaJ domain"/>
    <property type="match status" value="1"/>
</dbReference>
<dbReference type="PROSITE" id="PS50005">
    <property type="entry name" value="TPR"/>
    <property type="match status" value="2"/>
</dbReference>
<proteinExistence type="predicted"/>
<protein>
    <submittedName>
        <fullName evidence="6">DnaJ domain-containing protein</fullName>
    </submittedName>
</protein>
<dbReference type="Pfam" id="PF13432">
    <property type="entry name" value="TPR_16"/>
    <property type="match status" value="1"/>
</dbReference>
<dbReference type="AlphaFoldDB" id="L8WT91"/>
<dbReference type="SMART" id="SM00271">
    <property type="entry name" value="DnaJ"/>
    <property type="match status" value="1"/>
</dbReference>
<dbReference type="EMBL" id="AFRT01001538">
    <property type="protein sequence ID" value="ELU40017.1"/>
    <property type="molecule type" value="Genomic_DNA"/>
</dbReference>
<gene>
    <name evidence="6" type="ORF">AG1IA_05953</name>
</gene>
<evidence type="ECO:0000256" key="1">
    <source>
        <dbReference type="ARBA" id="ARBA00022737"/>
    </source>
</evidence>
<keyword evidence="2 3" id="KW-0802">TPR repeat</keyword>
<accession>L8WT91</accession>
<dbReference type="Gene3D" id="1.25.40.10">
    <property type="entry name" value="Tetratricopeptide repeat domain"/>
    <property type="match status" value="1"/>
</dbReference>
<comment type="caution">
    <text evidence="6">The sequence shown here is derived from an EMBL/GenBank/DDBJ whole genome shotgun (WGS) entry which is preliminary data.</text>
</comment>
<dbReference type="SUPFAM" id="SSF46565">
    <property type="entry name" value="Chaperone J-domain"/>
    <property type="match status" value="1"/>
</dbReference>
<dbReference type="InterPro" id="IPR019734">
    <property type="entry name" value="TPR_rpt"/>
</dbReference>
<keyword evidence="7" id="KW-1185">Reference proteome</keyword>
<feature type="repeat" description="TPR" evidence="3">
    <location>
        <begin position="273"/>
        <end position="306"/>
    </location>
</feature>
<feature type="repeat" description="TPR" evidence="3">
    <location>
        <begin position="96"/>
        <end position="129"/>
    </location>
</feature>
<dbReference type="SUPFAM" id="SSF48452">
    <property type="entry name" value="TPR-like"/>
    <property type="match status" value="2"/>
</dbReference>
<name>L8WT91_THACA</name>
<reference evidence="6 7" key="1">
    <citation type="journal article" date="2013" name="Nat. Commun.">
        <title>The evolution and pathogenic mechanisms of the rice sheath blight pathogen.</title>
        <authorList>
            <person name="Zheng A."/>
            <person name="Lin R."/>
            <person name="Xu L."/>
            <person name="Qin P."/>
            <person name="Tang C."/>
            <person name="Ai P."/>
            <person name="Zhang D."/>
            <person name="Liu Y."/>
            <person name="Sun Z."/>
            <person name="Feng H."/>
            <person name="Wang Y."/>
            <person name="Chen Y."/>
            <person name="Liang X."/>
            <person name="Fu R."/>
            <person name="Li Q."/>
            <person name="Zhang J."/>
            <person name="Yu X."/>
            <person name="Xie Z."/>
            <person name="Ding L."/>
            <person name="Guan P."/>
            <person name="Tang J."/>
            <person name="Liang Y."/>
            <person name="Wang S."/>
            <person name="Deng Q."/>
            <person name="Li S."/>
            <person name="Zhu J."/>
            <person name="Wang L."/>
            <person name="Liu H."/>
            <person name="Li P."/>
        </authorList>
    </citation>
    <scope>NUCLEOTIDE SEQUENCE [LARGE SCALE GENOMIC DNA]</scope>
    <source>
        <strain evidence="7">AG-1 IA</strain>
    </source>
</reference>
<dbReference type="CDD" id="cd06257">
    <property type="entry name" value="DnaJ"/>
    <property type="match status" value="1"/>
</dbReference>
<evidence type="ECO:0000313" key="7">
    <source>
        <dbReference type="Proteomes" id="UP000011668"/>
    </source>
</evidence>
<feature type="region of interest" description="Disordered" evidence="4">
    <location>
        <begin position="52"/>
        <end position="88"/>
    </location>
</feature>
<dbReference type="OrthoDB" id="10250354at2759"/>
<dbReference type="SMART" id="SM00028">
    <property type="entry name" value="TPR"/>
    <property type="match status" value="5"/>
</dbReference>
<dbReference type="InterPro" id="IPR036869">
    <property type="entry name" value="J_dom_sf"/>
</dbReference>
<dbReference type="STRING" id="983506.L8WT91"/>
<organism evidence="6 7">
    <name type="scientific">Thanatephorus cucumeris (strain AG1-IA)</name>
    <name type="common">Rice sheath blight fungus</name>
    <name type="synonym">Rhizoctonia solani</name>
    <dbReference type="NCBI Taxonomy" id="983506"/>
    <lineage>
        <taxon>Eukaryota</taxon>
        <taxon>Fungi</taxon>
        <taxon>Dikarya</taxon>
        <taxon>Basidiomycota</taxon>
        <taxon>Agaricomycotina</taxon>
        <taxon>Agaricomycetes</taxon>
        <taxon>Cantharellales</taxon>
        <taxon>Ceratobasidiaceae</taxon>
        <taxon>Rhizoctonia</taxon>
        <taxon>Rhizoctonia solani AG-1</taxon>
    </lineage>
</organism>
<evidence type="ECO:0000256" key="3">
    <source>
        <dbReference type="PROSITE-ProRule" id="PRU00339"/>
    </source>
</evidence>